<keyword evidence="1" id="KW-0175">Coiled coil</keyword>
<dbReference type="Gene3D" id="2.60.40.2840">
    <property type="match status" value="1"/>
</dbReference>
<dbReference type="AlphaFoldDB" id="A0A6J1SB47"/>
<evidence type="ECO:0000313" key="4">
    <source>
        <dbReference type="RefSeq" id="XP_026276470.1"/>
    </source>
</evidence>
<dbReference type="RefSeq" id="XP_026276470.1">
    <property type="nucleotide sequence ID" value="XM_026420685.2"/>
</dbReference>
<evidence type="ECO:0000259" key="2">
    <source>
        <dbReference type="Pfam" id="PF17751"/>
    </source>
</evidence>
<organism evidence="3 4">
    <name type="scientific">Frankliniella occidentalis</name>
    <name type="common">Western flower thrips</name>
    <name type="synonym">Euthrips occidentalis</name>
    <dbReference type="NCBI Taxonomy" id="133901"/>
    <lineage>
        <taxon>Eukaryota</taxon>
        <taxon>Metazoa</taxon>
        <taxon>Ecdysozoa</taxon>
        <taxon>Arthropoda</taxon>
        <taxon>Hexapoda</taxon>
        <taxon>Insecta</taxon>
        <taxon>Pterygota</taxon>
        <taxon>Neoptera</taxon>
        <taxon>Paraneoptera</taxon>
        <taxon>Thysanoptera</taxon>
        <taxon>Terebrantia</taxon>
        <taxon>Thripoidea</taxon>
        <taxon>Thripidae</taxon>
        <taxon>Frankliniella</taxon>
    </lineage>
</organism>
<dbReference type="Pfam" id="PF17751">
    <property type="entry name" value="SKICH"/>
    <property type="match status" value="1"/>
</dbReference>
<keyword evidence="3" id="KW-1185">Reference proteome</keyword>
<gene>
    <name evidence="4" type="primary">LOC113205173</name>
</gene>
<dbReference type="GeneID" id="113205173"/>
<evidence type="ECO:0000313" key="3">
    <source>
        <dbReference type="Proteomes" id="UP000504606"/>
    </source>
</evidence>
<dbReference type="InterPro" id="IPR041611">
    <property type="entry name" value="SKICH"/>
</dbReference>
<dbReference type="Proteomes" id="UP000504606">
    <property type="component" value="Unplaced"/>
</dbReference>
<protein>
    <submittedName>
        <fullName evidence="4">Uncharacterized protein LOC113205173 isoform X1</fullName>
    </submittedName>
</protein>
<evidence type="ECO:0000256" key="1">
    <source>
        <dbReference type="SAM" id="Coils"/>
    </source>
</evidence>
<proteinExistence type="predicted"/>
<sequence>MLACNESRDNMSFRRSSGDKVVFKNVQKRYKFPDIVTVEYILSPKIKTSTHDYVGIYPRNWKDLREFVGFEHPIPAPFEEPNLYRCLQFSCQPSHVKAVLHQDYQFVYVDQSQEILGKSEFFQFVEEIDNSYTSAQENHDWYNTDSCWQEDNITTQTLENADIKLTPYEIAYNKCFFRSQNNGTNYSKFLGTAELACGSSDETCSAYFATPETSQSYLMSAQQKGVLKENFKLNEQKRGRALIKTRDDAYVDCRGNGPGPEVVSRNFVPYMKDQGINTGPDLTYSQNWLQSKKSTDKPISSSNRSDINRGAVPKKCSKCHAPSDYKYRQELSHHECVMASLQIRDLKSELEKVKNDLQLSQAAHAKLKVLAGIANSNCSDAVTFLNNLMMSLITQDKTRVVNYDGSVMYVTREIVSPGWLINRSQQRTLICRRPNVRVINGRDKLLKAIIGRQEEKIRDLHAKLCGARQVIEQANLMNPKLLLDLSGDEKTAEGGASPKDTDSAVFDLANIEKTISTLDKSHEGEHMEGGKMQCIALVHNPGNMEEDKLPTPTLEEVNGQWNDSLVVEPKYYSLDPMQSMNREIISDEDHIFVVNSENEDEDSLLVSEANNNNYDTKNRNSLSFQGGEEEPWEPKHEIFCSISPDTLDIKPEFSAKDCN</sequence>
<dbReference type="OrthoDB" id="8197882at2759"/>
<dbReference type="KEGG" id="foc:113205173"/>
<feature type="coiled-coil region" evidence="1">
    <location>
        <begin position="336"/>
        <end position="363"/>
    </location>
</feature>
<name>A0A6J1SB47_FRAOC</name>
<feature type="domain" description="SKICH" evidence="2">
    <location>
        <begin position="21"/>
        <end position="124"/>
    </location>
</feature>
<accession>A0A6J1SB47</accession>
<reference evidence="4" key="1">
    <citation type="submission" date="2025-08" db="UniProtKB">
        <authorList>
            <consortium name="RefSeq"/>
        </authorList>
    </citation>
    <scope>IDENTIFICATION</scope>
    <source>
        <tissue evidence="4">Whole organism</tissue>
    </source>
</reference>